<accession>A0A073HWS0</accession>
<evidence type="ECO:0000313" key="2">
    <source>
        <dbReference type="EMBL" id="KEJ82428.1"/>
    </source>
</evidence>
<dbReference type="InterPro" id="IPR027417">
    <property type="entry name" value="P-loop_NTPase"/>
</dbReference>
<evidence type="ECO:0000313" key="3">
    <source>
        <dbReference type="Proteomes" id="UP000053232"/>
    </source>
</evidence>
<organism evidence="2 3">
    <name type="scientific">Oxytricha trifallax</name>
    <dbReference type="NCBI Taxonomy" id="1172189"/>
    <lineage>
        <taxon>Eukaryota</taxon>
        <taxon>Sar</taxon>
        <taxon>Alveolata</taxon>
        <taxon>Ciliophora</taxon>
        <taxon>Intramacronucleata</taxon>
        <taxon>Spirotrichea</taxon>
        <taxon>Stichotrichia</taxon>
        <taxon>Sporadotrichida</taxon>
        <taxon>Oxytrichidae</taxon>
        <taxon>Oxytrichinae</taxon>
        <taxon>Oxytricha</taxon>
    </lineage>
</organism>
<sequence>MSIEDLIIIGSIETKLKQHARLIKDAGLLQLECVPLIRSLQEYLLRQSMESVNEPTLTSQYFINEGHGEVIEALYQILLKRKDQKMNSVWIVGPTNAGKTTIDEMLRQIFICDILEDGVSHFFVKAANIDMSQQITLMDEMNHQHYFGNKKNLAIMKKMMEGKGYAIDVNEIWRHTDGVQKHMLGNLYKRRTIWSDGEA</sequence>
<feature type="domain" description="Parvovirus non-structural protein 1 helicase" evidence="1">
    <location>
        <begin position="41"/>
        <end position="106"/>
    </location>
</feature>
<dbReference type="Proteomes" id="UP000053232">
    <property type="component" value="Unassembled WGS sequence"/>
</dbReference>
<protein>
    <recommendedName>
        <fullName evidence="1">Parvovirus non-structural protein 1 helicase domain-containing protein</fullName>
    </recommendedName>
</protein>
<dbReference type="SUPFAM" id="SSF52540">
    <property type="entry name" value="P-loop containing nucleoside triphosphate hydrolases"/>
    <property type="match status" value="1"/>
</dbReference>
<proteinExistence type="predicted"/>
<name>A0A073HWS0_9SPIT</name>
<comment type="caution">
    <text evidence="2">The sequence shown here is derived from an EMBL/GenBank/DDBJ whole genome shotgun (WGS) entry which is preliminary data.</text>
</comment>
<dbReference type="Pfam" id="PF01057">
    <property type="entry name" value="Parvo_NS1"/>
    <property type="match status" value="1"/>
</dbReference>
<dbReference type="AlphaFoldDB" id="A0A073HWS0"/>
<dbReference type="Gene3D" id="3.40.50.300">
    <property type="entry name" value="P-loop containing nucleotide triphosphate hydrolases"/>
    <property type="match status" value="1"/>
</dbReference>
<dbReference type="InterPro" id="IPR001257">
    <property type="entry name" value="Parvovirus_NS1_helicase"/>
</dbReference>
<dbReference type="EMBL" id="ARYC01021285">
    <property type="protein sequence ID" value="KEJ82428.1"/>
    <property type="molecule type" value="Genomic_DNA"/>
</dbReference>
<reference evidence="3" key="1">
    <citation type="journal article" date="2014" name="Cell">
        <title>The Architecture of a Scrambled Genome Reveals Massive Levels of Genomic Rearrangement during Development.</title>
        <authorList>
            <person name="Chen X."/>
            <person name="Bracht J.R."/>
            <person name="Goldman A.D."/>
            <person name="Dolzhenko E."/>
            <person name="Clay D.M."/>
            <person name="Swart E.C."/>
            <person name="Perlman D.H."/>
            <person name="Doak T.G."/>
            <person name="Stuart A."/>
            <person name="Amemiya C.T."/>
            <person name="Sebra R.P."/>
            <person name="Landweber L.F."/>
        </authorList>
    </citation>
    <scope>NUCLEOTIDE SEQUENCE [LARGE SCALE GENOMIC DNA]</scope>
    <source>
        <strain evidence="3">JRB310</strain>
    </source>
</reference>
<dbReference type="GO" id="GO:0019079">
    <property type="term" value="P:viral genome replication"/>
    <property type="evidence" value="ECO:0007669"/>
    <property type="project" value="InterPro"/>
</dbReference>
<gene>
    <name evidence="2" type="ORF">OXYTRIMIC_445</name>
</gene>
<keyword evidence="3" id="KW-1185">Reference proteome</keyword>
<evidence type="ECO:0000259" key="1">
    <source>
        <dbReference type="Pfam" id="PF01057"/>
    </source>
</evidence>